<dbReference type="AlphaFoldDB" id="A0A743C9X9"/>
<comment type="caution">
    <text evidence="1">The sequence shown here is derived from an EMBL/GenBank/DDBJ whole genome shotgun (WGS) entry which is preliminary data.</text>
</comment>
<protein>
    <submittedName>
        <fullName evidence="1">Uncharacterized protein</fullName>
    </submittedName>
</protein>
<evidence type="ECO:0000313" key="1">
    <source>
        <dbReference type="EMBL" id="HAF1790699.1"/>
    </source>
</evidence>
<name>A0A743C9X9_SALER</name>
<organism evidence="1">
    <name type="scientific">Salmonella enterica</name>
    <name type="common">Salmonella choleraesuis</name>
    <dbReference type="NCBI Taxonomy" id="28901"/>
    <lineage>
        <taxon>Bacteria</taxon>
        <taxon>Pseudomonadati</taxon>
        <taxon>Pseudomonadota</taxon>
        <taxon>Gammaproteobacteria</taxon>
        <taxon>Enterobacterales</taxon>
        <taxon>Enterobacteriaceae</taxon>
        <taxon>Salmonella</taxon>
    </lineage>
</organism>
<dbReference type="EMBL" id="DAAUKB010000003">
    <property type="protein sequence ID" value="HAF1790699.1"/>
    <property type="molecule type" value="Genomic_DNA"/>
</dbReference>
<accession>A0A743C9X9</accession>
<reference evidence="1" key="1">
    <citation type="journal article" date="2018" name="Genome Biol.">
        <title>SKESA: strategic k-mer extension for scrupulous assemblies.</title>
        <authorList>
            <person name="Souvorov A."/>
            <person name="Agarwala R."/>
            <person name="Lipman D.J."/>
        </authorList>
    </citation>
    <scope>NUCLEOTIDE SEQUENCE</scope>
    <source>
        <strain evidence="1">MA.AU5 KAK-SR</strain>
    </source>
</reference>
<gene>
    <name evidence="1" type="ORF">G9B33_001653</name>
</gene>
<reference evidence="1" key="2">
    <citation type="submission" date="2020-02" db="EMBL/GenBank/DDBJ databases">
        <authorList>
            <consortium name="NCBI Pathogen Detection Project"/>
        </authorList>
    </citation>
    <scope>NUCLEOTIDE SEQUENCE</scope>
    <source>
        <strain evidence="1">MA.AU5 KAK-SR</strain>
    </source>
</reference>
<proteinExistence type="predicted"/>
<sequence>MESEIVKHNRTSVLLTIENGMVIHSRTVQSDEHVASLDTWIWIAESAGYKVIPPGDTKEMAHE</sequence>